<evidence type="ECO:0000313" key="2">
    <source>
        <dbReference type="EMBL" id="KAK7612898.1"/>
    </source>
</evidence>
<organism evidence="2 3">
    <name type="scientific">Phyllosticta paracitricarpa</name>
    <dbReference type="NCBI Taxonomy" id="2016321"/>
    <lineage>
        <taxon>Eukaryota</taxon>
        <taxon>Fungi</taxon>
        <taxon>Dikarya</taxon>
        <taxon>Ascomycota</taxon>
        <taxon>Pezizomycotina</taxon>
        <taxon>Dothideomycetes</taxon>
        <taxon>Dothideomycetes incertae sedis</taxon>
        <taxon>Botryosphaeriales</taxon>
        <taxon>Phyllostictaceae</taxon>
        <taxon>Phyllosticta</taxon>
    </lineage>
</organism>
<keyword evidence="1" id="KW-1133">Transmembrane helix</keyword>
<accession>A0ABR1NDN8</accession>
<keyword evidence="1" id="KW-0472">Membrane</keyword>
<feature type="transmembrane region" description="Helical" evidence="1">
    <location>
        <begin position="138"/>
        <end position="163"/>
    </location>
</feature>
<sequence length="366" mass="39167">MLCLSRPGPKQAAAPIAAAKHVSVEITSALPLDNVSLLRSMLLLLMCLNLLLLLLLRPRRRHVVVGLGLALAGAVVVFAVTVVAITPLLFRHGFRQRLLLLLLRVVVRRGGVRGVRVVAAQIEVLLCGCSMHRRGLLLLLHLLLLNLLLLHGLSLGLLGVLVGGLCRGDSFTIALVGVSLSLSLSLSVSGVDLGMLHVLGFLLPQILSFLSPCHGLKASLGGRGKRRREAVVRGRVAILLAAWGRETELRPSRWSRGRRVAHVAGGRVGGAARRALGATGASRLVACGRWVCLGRSWLAHVMLMHNCFVALRFSLRLCCSCLGKGLCLCLAFAFANKLVLAPLLLHQCPVPSANTIIRPLVGARVR</sequence>
<gene>
    <name evidence="2" type="ORF">JOL62DRAFT_420437</name>
</gene>
<comment type="caution">
    <text evidence="2">The sequence shown here is derived from an EMBL/GenBank/DDBJ whole genome shotgun (WGS) entry which is preliminary data.</text>
</comment>
<proteinExistence type="predicted"/>
<dbReference type="Proteomes" id="UP001367316">
    <property type="component" value="Unassembled WGS sequence"/>
</dbReference>
<protein>
    <submittedName>
        <fullName evidence="2">Uncharacterized protein</fullName>
    </submittedName>
</protein>
<evidence type="ECO:0000256" key="1">
    <source>
        <dbReference type="SAM" id="Phobius"/>
    </source>
</evidence>
<keyword evidence="1" id="KW-0812">Transmembrane</keyword>
<feature type="transmembrane region" description="Helical" evidence="1">
    <location>
        <begin position="37"/>
        <end position="56"/>
    </location>
</feature>
<feature type="transmembrane region" description="Helical" evidence="1">
    <location>
        <begin position="170"/>
        <end position="188"/>
    </location>
</feature>
<feature type="transmembrane region" description="Helical" evidence="1">
    <location>
        <begin position="63"/>
        <end position="90"/>
    </location>
</feature>
<dbReference type="EMBL" id="JBBPBF010000008">
    <property type="protein sequence ID" value="KAK7612898.1"/>
    <property type="molecule type" value="Genomic_DNA"/>
</dbReference>
<name>A0ABR1NDN8_9PEZI</name>
<reference evidence="2 3" key="1">
    <citation type="submission" date="2024-04" db="EMBL/GenBank/DDBJ databases">
        <title>Phyllosticta paracitricarpa is synonymous to the EU quarantine fungus P. citricarpa based on phylogenomic analyses.</title>
        <authorList>
            <consortium name="Lawrence Berkeley National Laboratory"/>
            <person name="Van ingen-buijs V.A."/>
            <person name="Van westerhoven A.C."/>
            <person name="Haridas S."/>
            <person name="Skiadas P."/>
            <person name="Martin F."/>
            <person name="Groenewald J.Z."/>
            <person name="Crous P.W."/>
            <person name="Seidl M.F."/>
        </authorList>
    </citation>
    <scope>NUCLEOTIDE SEQUENCE [LARGE SCALE GENOMIC DNA]</scope>
    <source>
        <strain evidence="2 3">CBS 141358</strain>
    </source>
</reference>
<evidence type="ECO:0000313" key="3">
    <source>
        <dbReference type="Proteomes" id="UP001367316"/>
    </source>
</evidence>
<keyword evidence="3" id="KW-1185">Reference proteome</keyword>